<dbReference type="PANTHER" id="PTHR43394:SF1">
    <property type="entry name" value="ATP-BINDING CASSETTE SUB-FAMILY B MEMBER 10, MITOCHONDRIAL"/>
    <property type="match status" value="1"/>
</dbReference>
<comment type="caution">
    <text evidence="13">The sequence shown here is derived from an EMBL/GenBank/DDBJ whole genome shotgun (WGS) entry which is preliminary data.</text>
</comment>
<evidence type="ECO:0000256" key="6">
    <source>
        <dbReference type="ARBA" id="ARBA00022741"/>
    </source>
</evidence>
<keyword evidence="9 10" id="KW-0472">Membrane</keyword>
<dbReference type="PROSITE" id="PS50929">
    <property type="entry name" value="ABC_TM1F"/>
    <property type="match status" value="1"/>
</dbReference>
<evidence type="ECO:0000313" key="14">
    <source>
        <dbReference type="Proteomes" id="UP000035009"/>
    </source>
</evidence>
<dbReference type="InterPro" id="IPR003593">
    <property type="entry name" value="AAA+_ATPase"/>
</dbReference>
<dbReference type="EMBL" id="BAOP01000046">
    <property type="protein sequence ID" value="GAC81825.1"/>
    <property type="molecule type" value="Genomic_DNA"/>
</dbReference>
<keyword evidence="2" id="KW-0813">Transport</keyword>
<keyword evidence="8 10" id="KW-1133">Transmembrane helix</keyword>
<evidence type="ECO:0000259" key="11">
    <source>
        <dbReference type="PROSITE" id="PS50893"/>
    </source>
</evidence>
<dbReference type="OrthoDB" id="9806127at2"/>
<keyword evidence="3" id="KW-1003">Cell membrane</keyword>
<proteinExistence type="predicted"/>
<gene>
    <name evidence="13" type="ORF">GM1_046_00180</name>
</gene>
<dbReference type="Gene3D" id="3.40.50.300">
    <property type="entry name" value="P-loop containing nucleotide triphosphate hydrolases"/>
    <property type="match status" value="1"/>
</dbReference>
<keyword evidence="14" id="KW-1185">Reference proteome</keyword>
<keyword evidence="5 10" id="KW-0812">Transmembrane</keyword>
<comment type="subcellular location">
    <subcellularLocation>
        <location evidence="1">Cell membrane</location>
        <topology evidence="1">Multi-pass membrane protein</topology>
    </subcellularLocation>
</comment>
<organism evidence="13 14">
    <name type="scientific">Gordonia malaquae NBRC 108250</name>
    <dbReference type="NCBI Taxonomy" id="1223542"/>
    <lineage>
        <taxon>Bacteria</taxon>
        <taxon>Bacillati</taxon>
        <taxon>Actinomycetota</taxon>
        <taxon>Actinomycetes</taxon>
        <taxon>Mycobacteriales</taxon>
        <taxon>Gordoniaceae</taxon>
        <taxon>Gordonia</taxon>
    </lineage>
</organism>
<feature type="transmembrane region" description="Helical" evidence="10">
    <location>
        <begin position="266"/>
        <end position="299"/>
    </location>
</feature>
<dbReference type="RefSeq" id="WP_008381885.1">
    <property type="nucleotide sequence ID" value="NZ_BAOP01000046.1"/>
</dbReference>
<dbReference type="eggNOG" id="COG1132">
    <property type="taxonomic scope" value="Bacteria"/>
</dbReference>
<dbReference type="InterPro" id="IPR027417">
    <property type="entry name" value="P-loop_NTPase"/>
</dbReference>
<dbReference type="InterPro" id="IPR003439">
    <property type="entry name" value="ABC_transporter-like_ATP-bd"/>
</dbReference>
<evidence type="ECO:0000256" key="10">
    <source>
        <dbReference type="SAM" id="Phobius"/>
    </source>
</evidence>
<dbReference type="Proteomes" id="UP000035009">
    <property type="component" value="Unassembled WGS sequence"/>
</dbReference>
<evidence type="ECO:0000259" key="12">
    <source>
        <dbReference type="PROSITE" id="PS50929"/>
    </source>
</evidence>
<evidence type="ECO:0000256" key="8">
    <source>
        <dbReference type="ARBA" id="ARBA00022989"/>
    </source>
</evidence>
<evidence type="ECO:0000256" key="1">
    <source>
        <dbReference type="ARBA" id="ARBA00004651"/>
    </source>
</evidence>
<dbReference type="PROSITE" id="PS50893">
    <property type="entry name" value="ABC_TRANSPORTER_2"/>
    <property type="match status" value="1"/>
</dbReference>
<dbReference type="InterPro" id="IPR039421">
    <property type="entry name" value="Type_1_exporter"/>
</dbReference>
<keyword evidence="6" id="KW-0547">Nucleotide-binding</keyword>
<name>M3UNS5_GORML</name>
<dbReference type="SUPFAM" id="SSF90123">
    <property type="entry name" value="ABC transporter transmembrane region"/>
    <property type="match status" value="1"/>
</dbReference>
<dbReference type="SUPFAM" id="SSF52540">
    <property type="entry name" value="P-loop containing nucleoside triphosphate hydrolases"/>
    <property type="match status" value="1"/>
</dbReference>
<keyword evidence="4" id="KW-0997">Cell inner membrane</keyword>
<evidence type="ECO:0000256" key="3">
    <source>
        <dbReference type="ARBA" id="ARBA00022475"/>
    </source>
</evidence>
<dbReference type="SMART" id="SM00382">
    <property type="entry name" value="AAA"/>
    <property type="match status" value="1"/>
</dbReference>
<accession>M3UNS5</accession>
<dbReference type="STRING" id="410332.SAMN04488550_2542"/>
<evidence type="ECO:0000256" key="2">
    <source>
        <dbReference type="ARBA" id="ARBA00022448"/>
    </source>
</evidence>
<dbReference type="Pfam" id="PF00664">
    <property type="entry name" value="ABC_membrane"/>
    <property type="match status" value="1"/>
</dbReference>
<feature type="transmembrane region" description="Helical" evidence="10">
    <location>
        <begin position="33"/>
        <end position="54"/>
    </location>
</feature>
<dbReference type="Gene3D" id="1.20.1560.10">
    <property type="entry name" value="ABC transporter type 1, transmembrane domain"/>
    <property type="match status" value="1"/>
</dbReference>
<dbReference type="GO" id="GO:0016887">
    <property type="term" value="F:ATP hydrolysis activity"/>
    <property type="evidence" value="ECO:0007669"/>
    <property type="project" value="InterPro"/>
</dbReference>
<dbReference type="GO" id="GO:0015421">
    <property type="term" value="F:ABC-type oligopeptide transporter activity"/>
    <property type="evidence" value="ECO:0007669"/>
    <property type="project" value="TreeGrafter"/>
</dbReference>
<dbReference type="InterPro" id="IPR011527">
    <property type="entry name" value="ABC1_TM_dom"/>
</dbReference>
<dbReference type="InterPro" id="IPR036640">
    <property type="entry name" value="ABC1_TM_sf"/>
</dbReference>
<evidence type="ECO:0000313" key="13">
    <source>
        <dbReference type="EMBL" id="GAC81825.1"/>
    </source>
</evidence>
<feature type="transmembrane region" description="Helical" evidence="10">
    <location>
        <begin position="148"/>
        <end position="167"/>
    </location>
</feature>
<dbReference type="GO" id="GO:0005886">
    <property type="term" value="C:plasma membrane"/>
    <property type="evidence" value="ECO:0007669"/>
    <property type="project" value="UniProtKB-SubCell"/>
</dbReference>
<dbReference type="Pfam" id="PF00005">
    <property type="entry name" value="ABC_tran"/>
    <property type="match status" value="1"/>
</dbReference>
<dbReference type="FunFam" id="3.40.50.300:FF:001001">
    <property type="entry name" value="Multidrug ABC transporter ATP-binding protein"/>
    <property type="match status" value="1"/>
</dbReference>
<keyword evidence="7 13" id="KW-0067">ATP-binding</keyword>
<dbReference type="PANTHER" id="PTHR43394">
    <property type="entry name" value="ATP-DEPENDENT PERMEASE MDL1, MITOCHONDRIAL"/>
    <property type="match status" value="1"/>
</dbReference>
<reference evidence="13 14" key="1">
    <citation type="submission" date="2013-02" db="EMBL/GenBank/DDBJ databases">
        <title>Whole genome shotgun sequence of Gordonia malaquae NBRC 108250.</title>
        <authorList>
            <person name="Yoshida I."/>
            <person name="Hosoyama A."/>
            <person name="Tsuchikane K."/>
            <person name="Ando Y."/>
            <person name="Baba S."/>
            <person name="Ohji S."/>
            <person name="Hamada M."/>
            <person name="Tamura T."/>
            <person name="Yamazoe A."/>
            <person name="Yamazaki S."/>
            <person name="Fujita N."/>
        </authorList>
    </citation>
    <scope>NUCLEOTIDE SEQUENCE [LARGE SCALE GENOMIC DNA]</scope>
    <source>
        <strain evidence="13 14">NBRC 108250</strain>
    </source>
</reference>
<feature type="transmembrane region" description="Helical" evidence="10">
    <location>
        <begin position="173"/>
        <end position="192"/>
    </location>
</feature>
<feature type="domain" description="ABC transporter" evidence="11">
    <location>
        <begin position="349"/>
        <end position="583"/>
    </location>
</feature>
<dbReference type="CDD" id="cd07346">
    <property type="entry name" value="ABC_6TM_exporters"/>
    <property type="match status" value="1"/>
</dbReference>
<feature type="transmembrane region" description="Helical" evidence="10">
    <location>
        <begin position="74"/>
        <end position="103"/>
    </location>
</feature>
<dbReference type="GO" id="GO:0005524">
    <property type="term" value="F:ATP binding"/>
    <property type="evidence" value="ECO:0007669"/>
    <property type="project" value="UniProtKB-KW"/>
</dbReference>
<feature type="domain" description="ABC transmembrane type-1" evidence="12">
    <location>
        <begin position="34"/>
        <end position="316"/>
    </location>
</feature>
<evidence type="ECO:0000256" key="7">
    <source>
        <dbReference type="ARBA" id="ARBA00022840"/>
    </source>
</evidence>
<evidence type="ECO:0000256" key="9">
    <source>
        <dbReference type="ARBA" id="ARBA00023136"/>
    </source>
</evidence>
<evidence type="ECO:0000256" key="4">
    <source>
        <dbReference type="ARBA" id="ARBA00022519"/>
    </source>
</evidence>
<sequence>MSDRPDHVYLPVADWRRTIRHLLIHLGRHKARLAAVVVAMAASGAFGLVTPRLLGSIVDVVATGGDASEVLVRAGLMALAAVACAVCAGIGIAAAATVFEAVLADLREEMLETVLRLPVARVEAAGSGDVLSRATDDVDKVSEAIGKALPALLMAQAGVVVTVIGLAAIDWRFLLVAVVTAPLYVLTARMYIRQAPAVYAAERTAAADRAHHVLGPVQGLPTVRAFDLGGPLSSRIDTYSWAVVRRSMQAVVLQNRLAGRLNLGEFIGMTVILLVGFALVGDGAITVGATTAAMLFFLALFDPIGQVMYVLDDLQSGAAALGRIVGVLDIPRDATESDDRRHQDDGTGLVADGVHFGYSADHQILHNVSVAVRPGEHVALVGMSGAGKSTLATILAGIHPAGRGSVTLGGTPVLDIPDADRARRVALLTQEVHVFSGTLRDDLMLARPDADTERLWGALETVGAADWVRSLDAGLDTVVGEHGHQVDAMVAQQLALARIELLDPDVVIVDEATADAGSVGAGVLEDSAAAVLAGRSALIIAHRLSQAAVADRIIHLEGGRVVESGPHAQLVASGGRYSDIWRAWTNGRGDV</sequence>
<evidence type="ECO:0000256" key="5">
    <source>
        <dbReference type="ARBA" id="ARBA00022692"/>
    </source>
</evidence>
<dbReference type="AlphaFoldDB" id="M3UNS5"/>
<protein>
    <submittedName>
        <fullName evidence="13">Putative ABC transporter permease/ATP-binding protein</fullName>
    </submittedName>
</protein>